<evidence type="ECO:0000313" key="14">
    <source>
        <dbReference type="Proteomes" id="UP000235914"/>
    </source>
</evidence>
<comment type="caution">
    <text evidence="10">Lacks conserved residue(s) required for the propagation of feature annotation.</text>
</comment>
<evidence type="ECO:0000313" key="12">
    <source>
        <dbReference type="EMBL" id="PNC56857.1"/>
    </source>
</evidence>
<protein>
    <recommendedName>
        <fullName evidence="10">Diadenylate cyclase</fullName>
        <shortName evidence="10">DAC</shortName>
        <ecNumber evidence="10">2.7.7.85</ecNumber>
    </recommendedName>
    <alternativeName>
        <fullName evidence="10">Cyclic-di-AMP synthase</fullName>
        <shortName evidence="10">c-di-AMP synthase</shortName>
    </alternativeName>
</protein>
<evidence type="ECO:0000259" key="11">
    <source>
        <dbReference type="PROSITE" id="PS51794"/>
    </source>
</evidence>
<comment type="caution">
    <text evidence="13">The sequence shown here is derived from an EMBL/GenBank/DDBJ whole genome shotgun (WGS) entry which is preliminary data.</text>
</comment>
<dbReference type="Proteomes" id="UP000235914">
    <property type="component" value="Unassembled WGS sequence"/>
</dbReference>
<evidence type="ECO:0000313" key="15">
    <source>
        <dbReference type="Proteomes" id="UP000236075"/>
    </source>
</evidence>
<evidence type="ECO:0000256" key="4">
    <source>
        <dbReference type="ARBA" id="ARBA00022692"/>
    </source>
</evidence>
<dbReference type="PANTHER" id="PTHR34185:SF1">
    <property type="entry name" value="DIADENYLATE CYCLASE"/>
    <property type="match status" value="1"/>
</dbReference>
<evidence type="ECO:0000256" key="8">
    <source>
        <dbReference type="ARBA" id="ARBA00022989"/>
    </source>
</evidence>
<dbReference type="PANTHER" id="PTHR34185">
    <property type="entry name" value="DIADENYLATE CYCLASE"/>
    <property type="match status" value="1"/>
</dbReference>
<evidence type="ECO:0000256" key="7">
    <source>
        <dbReference type="ARBA" id="ARBA00022840"/>
    </source>
</evidence>
<proteinExistence type="inferred from homology"/>
<feature type="transmembrane region" description="Helical" evidence="10">
    <location>
        <begin position="101"/>
        <end position="118"/>
    </location>
</feature>
<evidence type="ECO:0000313" key="13">
    <source>
        <dbReference type="EMBL" id="PND02619.1"/>
    </source>
</evidence>
<dbReference type="InterPro" id="IPR050338">
    <property type="entry name" value="DisA"/>
</dbReference>
<dbReference type="Pfam" id="PF02457">
    <property type="entry name" value="DAC"/>
    <property type="match status" value="1"/>
</dbReference>
<evidence type="ECO:0000256" key="6">
    <source>
        <dbReference type="ARBA" id="ARBA00022741"/>
    </source>
</evidence>
<evidence type="ECO:0000256" key="9">
    <source>
        <dbReference type="ARBA" id="ARBA00023136"/>
    </source>
</evidence>
<dbReference type="EMBL" id="PJKN01000002">
    <property type="protein sequence ID" value="PNC56857.1"/>
    <property type="molecule type" value="Genomic_DNA"/>
</dbReference>
<comment type="similarity">
    <text evidence="10">Belongs to the adenylate cyclase family. DacA/CdaA subfamily.</text>
</comment>
<comment type="subunit">
    <text evidence="10">Probably a homodimer.</text>
</comment>
<dbReference type="PIRSF" id="PIRSF004793">
    <property type="entry name" value="UCP004793"/>
    <property type="match status" value="1"/>
</dbReference>
<dbReference type="GO" id="GO:0106408">
    <property type="term" value="F:diadenylate cyclase activity"/>
    <property type="evidence" value="ECO:0007669"/>
    <property type="project" value="UniProtKB-EC"/>
</dbReference>
<comment type="catalytic activity">
    <reaction evidence="1 10">
        <text>2 ATP = 3',3'-c-di-AMP + 2 diphosphate</text>
        <dbReference type="Rhea" id="RHEA:35655"/>
        <dbReference type="ChEBI" id="CHEBI:30616"/>
        <dbReference type="ChEBI" id="CHEBI:33019"/>
        <dbReference type="ChEBI" id="CHEBI:71500"/>
        <dbReference type="EC" id="2.7.7.85"/>
    </reaction>
</comment>
<dbReference type="AlphaFoldDB" id="A0A2N8I131"/>
<evidence type="ECO:0000256" key="1">
    <source>
        <dbReference type="ARBA" id="ARBA00000877"/>
    </source>
</evidence>
<dbReference type="SUPFAM" id="SSF143597">
    <property type="entry name" value="YojJ-like"/>
    <property type="match status" value="1"/>
</dbReference>
<keyword evidence="4 10" id="KW-0812">Transmembrane</keyword>
<evidence type="ECO:0000256" key="2">
    <source>
        <dbReference type="ARBA" id="ARBA00022475"/>
    </source>
</evidence>
<keyword evidence="3 10" id="KW-0808">Transferase</keyword>
<keyword evidence="9 10" id="KW-0472">Membrane</keyword>
<name>A0A2N8I131_9BACT</name>
<dbReference type="EC" id="2.7.7.85" evidence="10"/>
<dbReference type="Pfam" id="PF19293">
    <property type="entry name" value="CdaA_N"/>
    <property type="match status" value="1"/>
</dbReference>
<dbReference type="InterPro" id="IPR034701">
    <property type="entry name" value="CdaA"/>
</dbReference>
<dbReference type="PROSITE" id="PS51794">
    <property type="entry name" value="DAC"/>
    <property type="match status" value="1"/>
</dbReference>
<dbReference type="EMBL" id="PJLB01000008">
    <property type="protein sequence ID" value="PND02619.1"/>
    <property type="molecule type" value="Genomic_DNA"/>
</dbReference>
<keyword evidence="2 10" id="KW-1003">Cell membrane</keyword>
<dbReference type="Gene3D" id="3.40.1700.10">
    <property type="entry name" value="DNA integrity scanning protein, DisA, N-terminal domain"/>
    <property type="match status" value="1"/>
</dbReference>
<dbReference type="InterPro" id="IPR003390">
    <property type="entry name" value="DNA_integrity_scan_DisA_N"/>
</dbReference>
<dbReference type="HAMAP" id="MF_01499">
    <property type="entry name" value="DacA"/>
    <property type="match status" value="1"/>
</dbReference>
<dbReference type="NCBIfam" id="TIGR00159">
    <property type="entry name" value="diadenylate cyclase CdaA"/>
    <property type="match status" value="1"/>
</dbReference>
<dbReference type="InterPro" id="IPR014046">
    <property type="entry name" value="C-di-AMP_synthase"/>
</dbReference>
<feature type="domain" description="DAC" evidence="11">
    <location>
        <begin position="119"/>
        <end position="276"/>
    </location>
</feature>
<dbReference type="InterPro" id="IPR045585">
    <property type="entry name" value="CdaA_N"/>
</dbReference>
<evidence type="ECO:0000256" key="3">
    <source>
        <dbReference type="ARBA" id="ARBA00022679"/>
    </source>
</evidence>
<comment type="function">
    <text evidence="10">Catalyzes the condensation of 2 ATP molecules into cyclic di-AMP (c-di-AMP), a second messenger used to regulate differing processes in different bacteria.</text>
</comment>
<reference evidence="14 15" key="1">
    <citation type="journal article" date="2017" name="BMC Genomics">
        <title>Genome sequencing of 39 Akkermansia muciniphila isolates reveals its population structure, genomic and functional diverisity, and global distribution in mammalian gut microbiotas.</title>
        <authorList>
            <person name="Guo X."/>
            <person name="Li S."/>
            <person name="Zhang J."/>
            <person name="Wu F."/>
            <person name="Li X."/>
            <person name="Wu D."/>
            <person name="Zhang M."/>
            <person name="Ou Z."/>
            <person name="Jie Z."/>
            <person name="Yan Q."/>
            <person name="Li P."/>
            <person name="Yi J."/>
            <person name="Peng Y."/>
        </authorList>
    </citation>
    <scope>NUCLEOTIDE SEQUENCE [LARGE SCALE GENOMIC DNA]</scope>
    <source>
        <strain evidence="13 15">GP28</strain>
        <strain evidence="12 14">GP43</strain>
    </source>
</reference>
<keyword evidence="8 10" id="KW-1133">Transmembrane helix</keyword>
<dbReference type="GO" id="GO:0005524">
    <property type="term" value="F:ATP binding"/>
    <property type="evidence" value="ECO:0007669"/>
    <property type="project" value="UniProtKB-UniRule"/>
</dbReference>
<organism evidence="13 15">
    <name type="scientific">Akkermansia muciniphila</name>
    <dbReference type="NCBI Taxonomy" id="239935"/>
    <lineage>
        <taxon>Bacteria</taxon>
        <taxon>Pseudomonadati</taxon>
        <taxon>Verrucomicrobiota</taxon>
        <taxon>Verrucomicrobiia</taxon>
        <taxon>Verrucomicrobiales</taxon>
        <taxon>Akkermansiaceae</taxon>
        <taxon>Akkermansia</taxon>
    </lineage>
</organism>
<feature type="transmembrane region" description="Helical" evidence="10">
    <location>
        <begin position="76"/>
        <end position="95"/>
    </location>
</feature>
<accession>A0A2N8I131</accession>
<sequence length="299" mass="32598">MSSNSGTEMNGKFPEPAGNARGSVLHSAGLLCSLLGMWDWIVIKDALRAVVEIFILWVFLYQIYRAFHATRGARIMVGLFACFLALVVLAFFFQLNVISWILTRIFAPGLALALVVIFQPELRVGLAKLGSHPFFSSFAKLQRVDFLDNFCKAVSKLSNQRFGALFAFERSISMKPIEDSGVKLDAIFSPELALTIFHTKTALHDGGVVISGDRISAAACVFPVSQKEMSDRTLGLRHRAGVGMSEESDCVVVVVSEETGAIALAVGGKLERNLTPEQLKGRLEELLNISSSNEKTAIA</sequence>
<gene>
    <name evidence="10" type="primary">dacA</name>
    <name evidence="13" type="ORF">CXT95_08180</name>
    <name evidence="12" type="ORF">CXU09_04590</name>
</gene>
<evidence type="ECO:0000256" key="5">
    <source>
        <dbReference type="ARBA" id="ARBA00022695"/>
    </source>
</evidence>
<dbReference type="GO" id="GO:0004016">
    <property type="term" value="F:adenylate cyclase activity"/>
    <property type="evidence" value="ECO:0007669"/>
    <property type="project" value="UniProtKB-UniRule"/>
</dbReference>
<evidence type="ECO:0000256" key="10">
    <source>
        <dbReference type="HAMAP-Rule" id="MF_01499"/>
    </source>
</evidence>
<dbReference type="GO" id="GO:0006171">
    <property type="term" value="P:cAMP biosynthetic process"/>
    <property type="evidence" value="ECO:0007669"/>
    <property type="project" value="InterPro"/>
</dbReference>
<dbReference type="InterPro" id="IPR036888">
    <property type="entry name" value="DNA_integrity_DisA_N_sf"/>
</dbReference>
<keyword evidence="6 10" id="KW-0547">Nucleotide-binding</keyword>
<keyword evidence="5 10" id="KW-0548">Nucleotidyltransferase</keyword>
<dbReference type="Proteomes" id="UP000236075">
    <property type="component" value="Unassembled WGS sequence"/>
</dbReference>
<keyword evidence="7 10" id="KW-0067">ATP-binding</keyword>
<feature type="transmembrane region" description="Helical" evidence="10">
    <location>
        <begin position="46"/>
        <end position="64"/>
    </location>
</feature>